<name>A0A2V1K1M3_9BURK</name>
<feature type="transmembrane region" description="Helical" evidence="7">
    <location>
        <begin position="197"/>
        <end position="218"/>
    </location>
</feature>
<dbReference type="Gene3D" id="1.20.5.1930">
    <property type="match status" value="1"/>
</dbReference>
<keyword evidence="4 9" id="KW-0418">Kinase</keyword>
<dbReference type="InterPro" id="IPR050482">
    <property type="entry name" value="Sensor_HK_TwoCompSys"/>
</dbReference>
<dbReference type="SMART" id="SM00387">
    <property type="entry name" value="HATPase_c"/>
    <property type="match status" value="1"/>
</dbReference>
<evidence type="ECO:0000259" key="8">
    <source>
        <dbReference type="PROSITE" id="PS50109"/>
    </source>
</evidence>
<dbReference type="RefSeq" id="WP_109061285.1">
    <property type="nucleotide sequence ID" value="NZ_QETA01000002.1"/>
</dbReference>
<keyword evidence="3" id="KW-0808">Transferase</keyword>
<feature type="domain" description="Histidine kinase" evidence="8">
    <location>
        <begin position="543"/>
        <end position="632"/>
    </location>
</feature>
<keyword evidence="7" id="KW-0472">Membrane</keyword>
<feature type="coiled-coil region" evidence="6">
    <location>
        <begin position="398"/>
        <end position="425"/>
    </location>
</feature>
<dbReference type="EC" id="2.7.13.3" evidence="2"/>
<evidence type="ECO:0000256" key="2">
    <source>
        <dbReference type="ARBA" id="ARBA00012438"/>
    </source>
</evidence>
<dbReference type="PANTHER" id="PTHR24421:SF10">
    <property type="entry name" value="NITRATE_NITRITE SENSOR PROTEIN NARQ"/>
    <property type="match status" value="1"/>
</dbReference>
<feature type="transmembrane region" description="Helical" evidence="7">
    <location>
        <begin position="256"/>
        <end position="276"/>
    </location>
</feature>
<organism evidence="9 10">
    <name type="scientific">Corticimicrobacter populi</name>
    <dbReference type="NCBI Taxonomy" id="2175229"/>
    <lineage>
        <taxon>Bacteria</taxon>
        <taxon>Pseudomonadati</taxon>
        <taxon>Pseudomonadota</taxon>
        <taxon>Betaproteobacteria</taxon>
        <taxon>Burkholderiales</taxon>
        <taxon>Alcaligenaceae</taxon>
        <taxon>Corticimicrobacter</taxon>
    </lineage>
</organism>
<dbReference type="SUPFAM" id="SSF49785">
    <property type="entry name" value="Galactose-binding domain-like"/>
    <property type="match status" value="1"/>
</dbReference>
<evidence type="ECO:0000256" key="7">
    <source>
        <dbReference type="SAM" id="Phobius"/>
    </source>
</evidence>
<dbReference type="SUPFAM" id="SSF55874">
    <property type="entry name" value="ATPase domain of HSP90 chaperone/DNA topoisomerase II/histidine kinase"/>
    <property type="match status" value="1"/>
</dbReference>
<keyword evidence="10" id="KW-1185">Reference proteome</keyword>
<feature type="transmembrane region" description="Helical" evidence="7">
    <location>
        <begin position="344"/>
        <end position="365"/>
    </location>
</feature>
<feature type="transmembrane region" description="Helical" evidence="7">
    <location>
        <begin position="312"/>
        <end position="332"/>
    </location>
</feature>
<dbReference type="PROSITE" id="PS50109">
    <property type="entry name" value="HIS_KIN"/>
    <property type="match status" value="1"/>
</dbReference>
<keyword evidence="5" id="KW-0902">Two-component regulatory system</keyword>
<dbReference type="AlphaFoldDB" id="A0A2V1K1M3"/>
<dbReference type="InterPro" id="IPR011623">
    <property type="entry name" value="7TMR_DISM_rcpt_extracell_dom1"/>
</dbReference>
<gene>
    <name evidence="9" type="ORF">DD235_06680</name>
</gene>
<dbReference type="Pfam" id="PF02518">
    <property type="entry name" value="HATPase_c"/>
    <property type="match status" value="1"/>
</dbReference>
<dbReference type="PANTHER" id="PTHR24421">
    <property type="entry name" value="NITRATE/NITRITE SENSOR PROTEIN NARX-RELATED"/>
    <property type="match status" value="1"/>
</dbReference>
<evidence type="ECO:0000256" key="6">
    <source>
        <dbReference type="SAM" id="Coils"/>
    </source>
</evidence>
<keyword evidence="7" id="KW-1133">Transmembrane helix</keyword>
<dbReference type="EMBL" id="QETA01000002">
    <property type="protein sequence ID" value="PWF24006.1"/>
    <property type="molecule type" value="Genomic_DNA"/>
</dbReference>
<dbReference type="InterPro" id="IPR036890">
    <property type="entry name" value="HATPase_C_sf"/>
</dbReference>
<dbReference type="GO" id="GO:0000160">
    <property type="term" value="P:phosphorelay signal transduction system"/>
    <property type="evidence" value="ECO:0007669"/>
    <property type="project" value="UniProtKB-KW"/>
</dbReference>
<evidence type="ECO:0000256" key="4">
    <source>
        <dbReference type="ARBA" id="ARBA00022777"/>
    </source>
</evidence>
<dbReference type="InterPro" id="IPR003594">
    <property type="entry name" value="HATPase_dom"/>
</dbReference>
<keyword evidence="6" id="KW-0175">Coiled coil</keyword>
<evidence type="ECO:0000256" key="5">
    <source>
        <dbReference type="ARBA" id="ARBA00023012"/>
    </source>
</evidence>
<dbReference type="Gene3D" id="2.60.120.260">
    <property type="entry name" value="Galactose-binding domain-like"/>
    <property type="match status" value="1"/>
</dbReference>
<dbReference type="InterPro" id="IPR005467">
    <property type="entry name" value="His_kinase_dom"/>
</dbReference>
<dbReference type="InterPro" id="IPR008979">
    <property type="entry name" value="Galactose-bd-like_sf"/>
</dbReference>
<evidence type="ECO:0000256" key="1">
    <source>
        <dbReference type="ARBA" id="ARBA00000085"/>
    </source>
</evidence>
<sequence length="639" mass="71557">MPHQAHLSQAGRLVAHPRRERGSPARFAALILLWLGLFLPVLVQAACQPQITQVRMAPERAGDGQRPTEGWQTVTLPDIWQRHWPGFNGPVWYRVDWQTACPAQTVALHVSGMAMAGQVFLNDALLWQDDSLAEPMSRSWNVPRQWLLPAAALDDTNTLWFRIVAPAHLSPGLGSVMLGTQAQIDARHQGRTRQRDLYAFNLVVSLVLAGLFLVFWLVRRSEHAFGWFALASLLWSATLSNVLVTTPWPFDNSTTWARWNIVALIAYCCAFCMFTWSFGNIRMPRLAMALWSLSGIVALALLLMPATDLYDASAVVALVYACFFCANCLQFIFHAWRSREPSQLLFAACLALFVLIAVHDVLAHHGLIDVPSNHGPISAPLISICLFLILAWRYAGNLRRIEAFNEELQTAVQQTRTELTQTLQREHQLEADNIRLNERLRMTHDLHDSLGSSLMRSMAVVNQSRQLGGEQFLSILRELRTDLRHVIDGSSDSMTLEQGTPTEWIAPLRRRFTSLFDDLGLASRWTLPPEWSVHLSPAQLLGLTRFLEEALTNVLKHSQASHLSVSMQGEPDGQTLLLSVEDDGRGFDVEQARHAGIGMQSMHRRIERINGTLLVTSTPGITRLSARIRPDKSPATQAG</sequence>
<comment type="caution">
    <text evidence="9">The sequence shown here is derived from an EMBL/GenBank/DDBJ whole genome shotgun (WGS) entry which is preliminary data.</text>
</comment>
<dbReference type="Gene3D" id="3.30.565.10">
    <property type="entry name" value="Histidine kinase-like ATPase, C-terminal domain"/>
    <property type="match status" value="1"/>
</dbReference>
<dbReference type="Proteomes" id="UP000245212">
    <property type="component" value="Unassembled WGS sequence"/>
</dbReference>
<feature type="transmembrane region" description="Helical" evidence="7">
    <location>
        <begin position="377"/>
        <end position="395"/>
    </location>
</feature>
<feature type="transmembrane region" description="Helical" evidence="7">
    <location>
        <begin position="288"/>
        <end position="306"/>
    </location>
</feature>
<protein>
    <recommendedName>
        <fullName evidence="2">histidine kinase</fullName>
        <ecNumber evidence="2">2.7.13.3</ecNumber>
    </recommendedName>
</protein>
<evidence type="ECO:0000256" key="3">
    <source>
        <dbReference type="ARBA" id="ARBA00022679"/>
    </source>
</evidence>
<dbReference type="CDD" id="cd16917">
    <property type="entry name" value="HATPase_UhpB-NarQ-NarX-like"/>
    <property type="match status" value="1"/>
</dbReference>
<dbReference type="GO" id="GO:0004673">
    <property type="term" value="F:protein histidine kinase activity"/>
    <property type="evidence" value="ECO:0007669"/>
    <property type="project" value="UniProtKB-EC"/>
</dbReference>
<comment type="catalytic activity">
    <reaction evidence="1">
        <text>ATP + protein L-histidine = ADP + protein N-phospho-L-histidine.</text>
        <dbReference type="EC" id="2.7.13.3"/>
    </reaction>
</comment>
<keyword evidence="7" id="KW-0812">Transmembrane</keyword>
<evidence type="ECO:0000313" key="9">
    <source>
        <dbReference type="EMBL" id="PWF24006.1"/>
    </source>
</evidence>
<reference evidence="10" key="1">
    <citation type="submission" date="2018-05" db="EMBL/GenBank/DDBJ databases">
        <authorList>
            <person name="Li Y."/>
        </authorList>
    </citation>
    <scope>NUCLEOTIDE SEQUENCE [LARGE SCALE GENOMIC DNA]</scope>
    <source>
        <strain evidence="10">3d-2-2</strain>
    </source>
</reference>
<accession>A0A2V1K1M3</accession>
<evidence type="ECO:0000313" key="10">
    <source>
        <dbReference type="Proteomes" id="UP000245212"/>
    </source>
</evidence>
<proteinExistence type="predicted"/>
<dbReference type="Pfam" id="PF07695">
    <property type="entry name" value="7TMR-DISM_7TM"/>
    <property type="match status" value="1"/>
</dbReference>